<gene>
    <name evidence="8" type="ORF">FHP06_04720</name>
</gene>
<dbReference type="Pfam" id="PF13515">
    <property type="entry name" value="FUSC_2"/>
    <property type="match status" value="1"/>
</dbReference>
<comment type="caution">
    <text evidence="8">The sequence shown here is derived from an EMBL/GenBank/DDBJ whole genome shotgun (WGS) entry which is preliminary data.</text>
</comment>
<evidence type="ECO:0000313" key="9">
    <source>
        <dbReference type="Proteomes" id="UP000321571"/>
    </source>
</evidence>
<dbReference type="EMBL" id="VDUX01000002">
    <property type="protein sequence ID" value="TXL62019.1"/>
    <property type="molecule type" value="Genomic_DNA"/>
</dbReference>
<feature type="transmembrane region" description="Helical" evidence="6">
    <location>
        <begin position="69"/>
        <end position="88"/>
    </location>
</feature>
<comment type="subcellular location">
    <subcellularLocation>
        <location evidence="1">Membrane</location>
        <topology evidence="1">Multi-pass membrane protein</topology>
    </subcellularLocation>
</comment>
<protein>
    <submittedName>
        <fullName evidence="8">Aromatic acid exporter family protein</fullName>
    </submittedName>
</protein>
<evidence type="ECO:0000256" key="4">
    <source>
        <dbReference type="ARBA" id="ARBA00023136"/>
    </source>
</evidence>
<keyword evidence="9" id="KW-1185">Reference proteome</keyword>
<accession>A0A5C8NJS9</accession>
<evidence type="ECO:0000256" key="1">
    <source>
        <dbReference type="ARBA" id="ARBA00004141"/>
    </source>
</evidence>
<evidence type="ECO:0000256" key="2">
    <source>
        <dbReference type="ARBA" id="ARBA00022692"/>
    </source>
</evidence>
<evidence type="ECO:0000256" key="3">
    <source>
        <dbReference type="ARBA" id="ARBA00022989"/>
    </source>
</evidence>
<feature type="transmembrane region" description="Helical" evidence="6">
    <location>
        <begin position="143"/>
        <end position="164"/>
    </location>
</feature>
<dbReference type="AlphaFoldDB" id="A0A5C8NJS9"/>
<evidence type="ECO:0000259" key="7">
    <source>
        <dbReference type="Pfam" id="PF13515"/>
    </source>
</evidence>
<evidence type="ECO:0000313" key="8">
    <source>
        <dbReference type="EMBL" id="TXL62019.1"/>
    </source>
</evidence>
<keyword evidence="4 6" id="KW-0472">Membrane</keyword>
<proteinExistence type="predicted"/>
<sequence>MAWRRSRAGSSTSRAPCGSKRSCPWWPAPPRWSPRSSSSVVWCADLARLRAPEVSLADRWQILRRRWRLLLRLAIGPAVAYLVATDALDHRQAFFAPIAAIITLMAGGGARLRTVIELVIGVATGVLVGELLILAIGRGAWQIALVVVLAVAISTILGLTGIALTQAATSSVLLTAVLPPPGSGNPAVTRFSDALVGGLVGLLCVLAIPRHPVRDIDREVQGILTRLAAVLTLVASGLREDDSTQADRALASARGMQHMVDSMRSTTQNAAEVARMSPIRWRQRQHVELYASAVLDVDNAVRDARVLARKTSALLRHREAISPDMALAVDALAAAVEVFADDLSEQDDFEEARNELVQAARMASLALPEAVTMNSAAIAAQVRSLAADLLYASGYTRDEIDERLDF</sequence>
<feature type="domain" description="Integral membrane bound transporter" evidence="7">
    <location>
        <begin position="83"/>
        <end position="204"/>
    </location>
</feature>
<keyword evidence="3 6" id="KW-1133">Transmembrane helix</keyword>
<reference evidence="8 9" key="1">
    <citation type="submission" date="2019-06" db="EMBL/GenBank/DDBJ databases">
        <title>Aeromicrobium sp. nov., isolated from a maize field.</title>
        <authorList>
            <person name="Lin S.-Y."/>
            <person name="Tsai C.-F."/>
            <person name="Young C.-C."/>
        </authorList>
    </citation>
    <scope>NUCLEOTIDE SEQUENCE [LARGE SCALE GENOMIC DNA]</scope>
    <source>
        <strain evidence="8 9">CC-CFT486</strain>
    </source>
</reference>
<keyword evidence="2 6" id="KW-0812">Transmembrane</keyword>
<dbReference type="Proteomes" id="UP000321571">
    <property type="component" value="Unassembled WGS sequence"/>
</dbReference>
<feature type="region of interest" description="Disordered" evidence="5">
    <location>
        <begin position="1"/>
        <end position="21"/>
    </location>
</feature>
<dbReference type="OrthoDB" id="5198202at2"/>
<feature type="transmembrane region" description="Helical" evidence="6">
    <location>
        <begin position="119"/>
        <end position="137"/>
    </location>
</feature>
<dbReference type="InterPro" id="IPR049453">
    <property type="entry name" value="Memb_transporter_dom"/>
</dbReference>
<name>A0A5C8NJS9_9ACTN</name>
<organism evidence="8 9">
    <name type="scientific">Aeromicrobium terrae</name>
    <dbReference type="NCBI Taxonomy" id="2498846"/>
    <lineage>
        <taxon>Bacteria</taxon>
        <taxon>Bacillati</taxon>
        <taxon>Actinomycetota</taxon>
        <taxon>Actinomycetes</taxon>
        <taxon>Propionibacteriales</taxon>
        <taxon>Nocardioidaceae</taxon>
        <taxon>Aeromicrobium</taxon>
    </lineage>
</organism>
<dbReference type="GO" id="GO:0016020">
    <property type="term" value="C:membrane"/>
    <property type="evidence" value="ECO:0007669"/>
    <property type="project" value="UniProtKB-SubCell"/>
</dbReference>
<evidence type="ECO:0000256" key="5">
    <source>
        <dbReference type="SAM" id="MobiDB-lite"/>
    </source>
</evidence>
<evidence type="ECO:0000256" key="6">
    <source>
        <dbReference type="SAM" id="Phobius"/>
    </source>
</evidence>